<comment type="caution">
    <text evidence="7">The sequence shown here is derived from an EMBL/GenBank/DDBJ whole genome shotgun (WGS) entry which is preliminary data.</text>
</comment>
<evidence type="ECO:0000256" key="2">
    <source>
        <dbReference type="ARBA" id="ARBA00007749"/>
    </source>
</evidence>
<reference evidence="7 8" key="1">
    <citation type="submission" date="2019-07" db="EMBL/GenBank/DDBJ databases">
        <title>Whole genome shotgun sequence of Deinococcus cellulosilyticus NBRC 106333.</title>
        <authorList>
            <person name="Hosoyama A."/>
            <person name="Uohara A."/>
            <person name="Ohji S."/>
            <person name="Ichikawa N."/>
        </authorList>
    </citation>
    <scope>NUCLEOTIDE SEQUENCE [LARGE SCALE GENOMIC DNA]</scope>
    <source>
        <strain evidence="7 8">NBRC 106333</strain>
    </source>
</reference>
<evidence type="ECO:0000259" key="6">
    <source>
        <dbReference type="SMART" id="SM00849"/>
    </source>
</evidence>
<keyword evidence="3" id="KW-0479">Metal-binding</keyword>
<evidence type="ECO:0000256" key="5">
    <source>
        <dbReference type="ARBA" id="ARBA00022833"/>
    </source>
</evidence>
<dbReference type="SMART" id="SM00849">
    <property type="entry name" value="Lactamase_B"/>
    <property type="match status" value="1"/>
</dbReference>
<evidence type="ECO:0000313" key="7">
    <source>
        <dbReference type="EMBL" id="GEM48121.1"/>
    </source>
</evidence>
<keyword evidence="4" id="KW-0378">Hydrolase</keyword>
<dbReference type="GO" id="GO:0016787">
    <property type="term" value="F:hydrolase activity"/>
    <property type="evidence" value="ECO:0007669"/>
    <property type="project" value="UniProtKB-KW"/>
</dbReference>
<dbReference type="PANTHER" id="PTHR42978">
    <property type="entry name" value="QUORUM-QUENCHING LACTONASE YTNP-RELATED-RELATED"/>
    <property type="match status" value="1"/>
</dbReference>
<gene>
    <name evidence="7" type="ORF">DC3_37560</name>
</gene>
<protein>
    <submittedName>
        <fullName evidence="7">N-acyl homoserine lactonase family protein</fullName>
    </submittedName>
</protein>
<dbReference type="CDD" id="cd07729">
    <property type="entry name" value="AHL_lactonase_MBL-fold"/>
    <property type="match status" value="1"/>
</dbReference>
<dbReference type="GO" id="GO:0046872">
    <property type="term" value="F:metal ion binding"/>
    <property type="evidence" value="ECO:0007669"/>
    <property type="project" value="UniProtKB-KW"/>
</dbReference>
<dbReference type="OrthoDB" id="333278at2"/>
<proteinExistence type="inferred from homology"/>
<keyword evidence="5" id="KW-0862">Zinc</keyword>
<dbReference type="SUPFAM" id="SSF56281">
    <property type="entry name" value="Metallo-hydrolase/oxidoreductase"/>
    <property type="match status" value="1"/>
</dbReference>
<sequence>MKVWGLNSANSQLKKSWFSSPREGFSRLMQVMQDQEWSESIPMLSWAIEHPREGIILVDAGEHPRALEQKNYPALNRMLNRNMVRFPEPFQPALDQQLKAKGIHASDVSHIIITHLHQDHVGYLSLFPKARVLVSRAEFEATEKPFAHMKGYWPSLFPESFKPDLVDFKDGTFHNFESSKMLFDDLWVVPTPGHSPGHQSVIVKSQGRYLVLAGDVTPSMKYFELDTVDMVSAVGGPQQARQSKQKMVQFTKEQHALYLPSHCSTSLPRLEAFYQQKTLA</sequence>
<comment type="cofactor">
    <cofactor evidence="1">
        <name>Zn(2+)</name>
        <dbReference type="ChEBI" id="CHEBI:29105"/>
    </cofactor>
</comment>
<comment type="similarity">
    <text evidence="2">Belongs to the metallo-beta-lactamase superfamily.</text>
</comment>
<keyword evidence="8" id="KW-1185">Reference proteome</keyword>
<name>A0A511N6S9_DEIC1</name>
<dbReference type="InterPro" id="IPR051013">
    <property type="entry name" value="MBL_superfamily_lactonases"/>
</dbReference>
<accession>A0A511N6S9</accession>
<evidence type="ECO:0000313" key="8">
    <source>
        <dbReference type="Proteomes" id="UP000321306"/>
    </source>
</evidence>
<evidence type="ECO:0000256" key="3">
    <source>
        <dbReference type="ARBA" id="ARBA00022723"/>
    </source>
</evidence>
<feature type="domain" description="Metallo-beta-lactamase" evidence="6">
    <location>
        <begin position="42"/>
        <end position="262"/>
    </location>
</feature>
<dbReference type="PANTHER" id="PTHR42978:SF7">
    <property type="entry name" value="METALLO-HYDROLASE RV2300C-RELATED"/>
    <property type="match status" value="1"/>
</dbReference>
<dbReference type="InterPro" id="IPR001279">
    <property type="entry name" value="Metallo-B-lactamas"/>
</dbReference>
<dbReference type="RefSeq" id="WP_146886944.1">
    <property type="nucleotide sequence ID" value="NZ_BJXB01000018.1"/>
</dbReference>
<dbReference type="AlphaFoldDB" id="A0A511N6S9"/>
<dbReference type="Proteomes" id="UP000321306">
    <property type="component" value="Unassembled WGS sequence"/>
</dbReference>
<dbReference type="InterPro" id="IPR036866">
    <property type="entry name" value="RibonucZ/Hydroxyglut_hydro"/>
</dbReference>
<dbReference type="Gene3D" id="3.60.15.10">
    <property type="entry name" value="Ribonuclease Z/Hydroxyacylglutathione hydrolase-like"/>
    <property type="match status" value="1"/>
</dbReference>
<evidence type="ECO:0000256" key="4">
    <source>
        <dbReference type="ARBA" id="ARBA00022801"/>
    </source>
</evidence>
<dbReference type="EMBL" id="BJXB01000018">
    <property type="protein sequence ID" value="GEM48121.1"/>
    <property type="molecule type" value="Genomic_DNA"/>
</dbReference>
<evidence type="ECO:0000256" key="1">
    <source>
        <dbReference type="ARBA" id="ARBA00001947"/>
    </source>
</evidence>
<dbReference type="Pfam" id="PF00753">
    <property type="entry name" value="Lactamase_B"/>
    <property type="match status" value="1"/>
</dbReference>
<organism evidence="7 8">
    <name type="scientific">Deinococcus cellulosilyticus (strain DSM 18568 / NBRC 106333 / KACC 11606 / 5516J-15)</name>
    <dbReference type="NCBI Taxonomy" id="1223518"/>
    <lineage>
        <taxon>Bacteria</taxon>
        <taxon>Thermotogati</taxon>
        <taxon>Deinococcota</taxon>
        <taxon>Deinococci</taxon>
        <taxon>Deinococcales</taxon>
        <taxon>Deinococcaceae</taxon>
        <taxon>Deinococcus</taxon>
    </lineage>
</organism>